<proteinExistence type="predicted"/>
<protein>
    <recommendedName>
        <fullName evidence="4">PsbP protein</fullName>
    </recommendedName>
</protein>
<dbReference type="RefSeq" id="WP_092908275.1">
    <property type="nucleotide sequence ID" value="NZ_FOUZ01000008.1"/>
</dbReference>
<dbReference type="AlphaFoldDB" id="A0A1I4X1R4"/>
<gene>
    <name evidence="2" type="ORF">SAMN05421738_10821</name>
</gene>
<accession>A0A1I4X1R4</accession>
<dbReference type="OrthoDB" id="1438537at2"/>
<feature type="signal peptide" evidence="1">
    <location>
        <begin position="1"/>
        <end position="20"/>
    </location>
</feature>
<sequence>MKNIFFAFAIAFTFASTVNAQSAIIGAEPFTINLPAGYERTIGTNDFASVQWGNEETESYGFVITENLDELKAGNVSDNLESYMDISIENYSSNPKFKSFASKLYKNKKGRETLQKQISYYNEELESTIYLQFNIFKSKNFIYQVVNFGNEDFLEKSKENTDYIINNIDLPQ</sequence>
<dbReference type="STRING" id="684065.SAMN05421738_10821"/>
<feature type="chain" id="PRO_5011693622" description="PsbP protein" evidence="1">
    <location>
        <begin position="21"/>
        <end position="172"/>
    </location>
</feature>
<keyword evidence="1" id="KW-0732">Signal</keyword>
<evidence type="ECO:0000313" key="3">
    <source>
        <dbReference type="Proteomes" id="UP000199149"/>
    </source>
</evidence>
<evidence type="ECO:0000313" key="2">
    <source>
        <dbReference type="EMBL" id="SFN19595.1"/>
    </source>
</evidence>
<organism evidence="2 3">
    <name type="scientific">Algoriella xinjiangensis</name>
    <dbReference type="NCBI Taxonomy" id="684065"/>
    <lineage>
        <taxon>Bacteria</taxon>
        <taxon>Pseudomonadati</taxon>
        <taxon>Bacteroidota</taxon>
        <taxon>Flavobacteriia</taxon>
        <taxon>Flavobacteriales</taxon>
        <taxon>Weeksellaceae</taxon>
        <taxon>Algoriella</taxon>
    </lineage>
</organism>
<dbReference type="EMBL" id="FOUZ01000008">
    <property type="protein sequence ID" value="SFN19595.1"/>
    <property type="molecule type" value="Genomic_DNA"/>
</dbReference>
<evidence type="ECO:0008006" key="4">
    <source>
        <dbReference type="Google" id="ProtNLM"/>
    </source>
</evidence>
<evidence type="ECO:0000256" key="1">
    <source>
        <dbReference type="SAM" id="SignalP"/>
    </source>
</evidence>
<keyword evidence="3" id="KW-1185">Reference proteome</keyword>
<reference evidence="3" key="1">
    <citation type="submission" date="2016-10" db="EMBL/GenBank/DDBJ databases">
        <authorList>
            <person name="Varghese N."/>
            <person name="Submissions S."/>
        </authorList>
    </citation>
    <scope>NUCLEOTIDE SEQUENCE [LARGE SCALE GENOMIC DNA]</scope>
    <source>
        <strain evidence="3">XJ109</strain>
    </source>
</reference>
<name>A0A1I4X1R4_9FLAO</name>
<dbReference type="Proteomes" id="UP000199149">
    <property type="component" value="Unassembled WGS sequence"/>
</dbReference>